<gene>
    <name evidence="2" type="ORF">HNR53_000564</name>
</gene>
<accession>A0A7X0HR10</accession>
<evidence type="ECO:0000313" key="2">
    <source>
        <dbReference type="EMBL" id="MBB6443976.1"/>
    </source>
</evidence>
<keyword evidence="1" id="KW-0472">Membrane</keyword>
<sequence length="257" mass="28870">MNIFKQLIVSLYSPKDIATFQHQGIGKTILYVFLLVLISVLPSVYYFNTSMTSGFTTIKETLEKELPSFTIENGELTSAETSPITVNKGDLTFIFDSTGTVTQQEIAQDNNTIAFLKNEWVYAAAGQSQSFAYTMMGITTITDKDLSNFLSSMESMLPVMVPVTDAFIYLFSSAMKFIEVSLLALFGLLLQSMVNKTIQYRHLWRLSAYCVTLPTIFFTIMESVKTIVPGGLMIHWFVALIMLMLTLKEIITQDVLD</sequence>
<feature type="transmembrane region" description="Helical" evidence="1">
    <location>
        <begin position="202"/>
        <end position="221"/>
    </location>
</feature>
<feature type="transmembrane region" description="Helical" evidence="1">
    <location>
        <begin position="166"/>
        <end position="190"/>
    </location>
</feature>
<dbReference type="RefSeq" id="WP_184522548.1">
    <property type="nucleotide sequence ID" value="NZ_JACHGK010000001.1"/>
</dbReference>
<reference evidence="2 3" key="1">
    <citation type="submission" date="2020-08" db="EMBL/GenBank/DDBJ databases">
        <title>Genomic Encyclopedia of Type Strains, Phase IV (KMG-IV): sequencing the most valuable type-strain genomes for metagenomic binning, comparative biology and taxonomic classification.</title>
        <authorList>
            <person name="Goeker M."/>
        </authorList>
    </citation>
    <scope>NUCLEOTIDE SEQUENCE [LARGE SCALE GENOMIC DNA]</scope>
    <source>
        <strain evidence="2 3">DSM 5391</strain>
    </source>
</reference>
<dbReference type="EMBL" id="JACHGK010000001">
    <property type="protein sequence ID" value="MBB6443976.1"/>
    <property type="molecule type" value="Genomic_DNA"/>
</dbReference>
<evidence type="ECO:0000313" key="3">
    <source>
        <dbReference type="Proteomes" id="UP000531594"/>
    </source>
</evidence>
<dbReference type="Pfam" id="PF06691">
    <property type="entry name" value="DUF1189"/>
    <property type="match status" value="1"/>
</dbReference>
<keyword evidence="1" id="KW-1133">Transmembrane helix</keyword>
<dbReference type="InterPro" id="IPR009574">
    <property type="entry name" value="DUF1189"/>
</dbReference>
<name>A0A7X0HR10_9BACI</name>
<evidence type="ECO:0008006" key="4">
    <source>
        <dbReference type="Google" id="ProtNLM"/>
    </source>
</evidence>
<comment type="caution">
    <text evidence="2">The sequence shown here is derived from an EMBL/GenBank/DDBJ whole genome shotgun (WGS) entry which is preliminary data.</text>
</comment>
<dbReference type="AlphaFoldDB" id="A0A7X0HR10"/>
<proteinExistence type="predicted"/>
<keyword evidence="3" id="KW-1185">Reference proteome</keyword>
<evidence type="ECO:0000256" key="1">
    <source>
        <dbReference type="SAM" id="Phobius"/>
    </source>
</evidence>
<dbReference type="Proteomes" id="UP000531594">
    <property type="component" value="Unassembled WGS sequence"/>
</dbReference>
<protein>
    <recommendedName>
        <fullName evidence="4">DUF1189 domain-containing protein</fullName>
    </recommendedName>
</protein>
<keyword evidence="1" id="KW-0812">Transmembrane</keyword>
<feature type="transmembrane region" description="Helical" evidence="1">
    <location>
        <begin position="29"/>
        <end position="47"/>
    </location>
</feature>
<organism evidence="2 3">
    <name type="scientific">Bacillus benzoevorans</name>
    <dbReference type="NCBI Taxonomy" id="1456"/>
    <lineage>
        <taxon>Bacteria</taxon>
        <taxon>Bacillati</taxon>
        <taxon>Bacillota</taxon>
        <taxon>Bacilli</taxon>
        <taxon>Bacillales</taxon>
        <taxon>Bacillaceae</taxon>
        <taxon>Bacillus</taxon>
    </lineage>
</organism>
<feature type="transmembrane region" description="Helical" evidence="1">
    <location>
        <begin position="227"/>
        <end position="247"/>
    </location>
</feature>